<keyword evidence="3" id="KW-0804">Transcription</keyword>
<dbReference type="PANTHER" id="PTHR30146:SF109">
    <property type="entry name" value="HTH-TYPE TRANSCRIPTIONAL REGULATOR GALS"/>
    <property type="match status" value="1"/>
</dbReference>
<dbReference type="PROSITE" id="PS50932">
    <property type="entry name" value="HTH_LACI_2"/>
    <property type="match status" value="1"/>
</dbReference>
<dbReference type="AlphaFoldDB" id="M1MWE6"/>
<gene>
    <name evidence="5" type="ORF">Cspa_c51750</name>
</gene>
<dbReference type="GO" id="GO:0000976">
    <property type="term" value="F:transcription cis-regulatory region binding"/>
    <property type="evidence" value="ECO:0007669"/>
    <property type="project" value="TreeGrafter"/>
</dbReference>
<evidence type="ECO:0000256" key="3">
    <source>
        <dbReference type="ARBA" id="ARBA00023163"/>
    </source>
</evidence>
<dbReference type="STRING" id="36745.CLSAP_49220"/>
<dbReference type="InterPro" id="IPR010982">
    <property type="entry name" value="Lambda_DNA-bd_dom_sf"/>
</dbReference>
<dbReference type="InterPro" id="IPR000843">
    <property type="entry name" value="HTH_LacI"/>
</dbReference>
<dbReference type="Proteomes" id="UP000011728">
    <property type="component" value="Chromosome"/>
</dbReference>
<dbReference type="CDD" id="cd06267">
    <property type="entry name" value="PBP1_LacI_sugar_binding-like"/>
    <property type="match status" value="1"/>
</dbReference>
<proteinExistence type="predicted"/>
<evidence type="ECO:0000259" key="4">
    <source>
        <dbReference type="PROSITE" id="PS50932"/>
    </source>
</evidence>
<dbReference type="Gene3D" id="3.40.50.2300">
    <property type="match status" value="2"/>
</dbReference>
<dbReference type="PROSITE" id="PS00356">
    <property type="entry name" value="HTH_LACI_1"/>
    <property type="match status" value="1"/>
</dbReference>
<dbReference type="HOGENOM" id="CLU_037628_6_2_9"/>
<keyword evidence="6" id="KW-1185">Reference proteome</keyword>
<organism evidence="5 6">
    <name type="scientific">Clostridium saccharoperbutylacetonicum N1-4(HMT)</name>
    <dbReference type="NCBI Taxonomy" id="931276"/>
    <lineage>
        <taxon>Bacteria</taxon>
        <taxon>Bacillati</taxon>
        <taxon>Bacillota</taxon>
        <taxon>Clostridia</taxon>
        <taxon>Eubacteriales</taxon>
        <taxon>Clostridiaceae</taxon>
        <taxon>Clostridium</taxon>
    </lineage>
</organism>
<dbReference type="RefSeq" id="WP_015395234.1">
    <property type="nucleotide sequence ID" value="NC_020291.1"/>
</dbReference>
<evidence type="ECO:0000256" key="1">
    <source>
        <dbReference type="ARBA" id="ARBA00023015"/>
    </source>
</evidence>
<dbReference type="PANTHER" id="PTHR30146">
    <property type="entry name" value="LACI-RELATED TRANSCRIPTIONAL REPRESSOR"/>
    <property type="match status" value="1"/>
</dbReference>
<dbReference type="CDD" id="cd01392">
    <property type="entry name" value="HTH_LacI"/>
    <property type="match status" value="1"/>
</dbReference>
<dbReference type="GO" id="GO:0003700">
    <property type="term" value="F:DNA-binding transcription factor activity"/>
    <property type="evidence" value="ECO:0007669"/>
    <property type="project" value="TreeGrafter"/>
</dbReference>
<evidence type="ECO:0000256" key="2">
    <source>
        <dbReference type="ARBA" id="ARBA00023125"/>
    </source>
</evidence>
<dbReference type="SMART" id="SM00354">
    <property type="entry name" value="HTH_LACI"/>
    <property type="match status" value="1"/>
</dbReference>
<dbReference type="SUPFAM" id="SSF47413">
    <property type="entry name" value="lambda repressor-like DNA-binding domains"/>
    <property type="match status" value="1"/>
</dbReference>
<dbReference type="PRINTS" id="PR00036">
    <property type="entry name" value="HTHLACI"/>
</dbReference>
<dbReference type="InterPro" id="IPR028082">
    <property type="entry name" value="Peripla_BP_I"/>
</dbReference>
<feature type="domain" description="HTH lacI-type" evidence="4">
    <location>
        <begin position="3"/>
        <end position="57"/>
    </location>
</feature>
<evidence type="ECO:0000313" key="5">
    <source>
        <dbReference type="EMBL" id="AGF58926.1"/>
    </source>
</evidence>
<keyword evidence="1" id="KW-0805">Transcription regulation</keyword>
<dbReference type="Gene3D" id="1.10.260.40">
    <property type="entry name" value="lambda repressor-like DNA-binding domains"/>
    <property type="match status" value="1"/>
</dbReference>
<dbReference type="EMBL" id="CP004121">
    <property type="protein sequence ID" value="AGF58926.1"/>
    <property type="molecule type" value="Genomic_DNA"/>
</dbReference>
<dbReference type="PATRIC" id="fig|931276.5.peg.5229"/>
<dbReference type="InterPro" id="IPR046335">
    <property type="entry name" value="LacI/GalR-like_sensor"/>
</dbReference>
<dbReference type="Pfam" id="PF13377">
    <property type="entry name" value="Peripla_BP_3"/>
    <property type="match status" value="1"/>
</dbReference>
<dbReference type="OrthoDB" id="9788209at2"/>
<dbReference type="Pfam" id="PF00356">
    <property type="entry name" value="LacI"/>
    <property type="match status" value="1"/>
</dbReference>
<evidence type="ECO:0000313" key="6">
    <source>
        <dbReference type="Proteomes" id="UP000011728"/>
    </source>
</evidence>
<accession>M1MWE6</accession>
<reference evidence="5 6" key="1">
    <citation type="submission" date="2013-02" db="EMBL/GenBank/DDBJ databases">
        <title>Genome sequence of Clostridium saccharoperbutylacetonicum N1-4(HMT).</title>
        <authorList>
            <person name="Poehlein A."/>
            <person name="Daniel R."/>
        </authorList>
    </citation>
    <scope>NUCLEOTIDE SEQUENCE [LARGE SCALE GENOMIC DNA]</scope>
    <source>
        <strain evidence="6">N1-4(HMT)</strain>
    </source>
</reference>
<keyword evidence="2" id="KW-0238">DNA-binding</keyword>
<name>M1MWE6_9CLOT</name>
<sequence length="341" mass="38063">MKVTINDIAHAANVSKSTVSKVINNHKSISESTKLKVRNIMKELNYIPNNSARQLARQNSFNIGLLVDISRKEYFLDFFFYNIIGGVESIVGINNYELTLSNINSLECKAEFLNRLIYSKKVDGIIIPTSIVNSEIISKLNGLNFPYVLIGQPKEFKNSTSWVDVNNTVGGELATCHLIEQGYKNIAFIGGKSNEIISFNRLLGYKNILSKLNFTKNNLYIKEGNSDKESGYELTLQLLSDFPEIDAILCINNYVAFGVLKALKEKGLNSPTDIGIVTFDNEPFSAYTTPSLTCLDVDTFKLGEVAAEILMKKIQNPNSQNEITLISPKLLIRESSLLKKP</sequence>
<dbReference type="eggNOG" id="COG1609">
    <property type="taxonomic scope" value="Bacteria"/>
</dbReference>
<protein>
    <submittedName>
        <fullName evidence="5">Transcriptional regulator, LacI family</fullName>
    </submittedName>
</protein>
<dbReference type="KEGG" id="csr:Cspa_c51750"/>
<dbReference type="SUPFAM" id="SSF53822">
    <property type="entry name" value="Periplasmic binding protein-like I"/>
    <property type="match status" value="1"/>
</dbReference>